<dbReference type="Proteomes" id="UP000326687">
    <property type="component" value="Unassembled WGS sequence"/>
</dbReference>
<dbReference type="AlphaFoldDB" id="A0A066V1V9"/>
<dbReference type="OrthoDB" id="8547747at2"/>
<evidence type="ECO:0000313" key="2">
    <source>
        <dbReference type="EMBL" id="KAB0304148.1"/>
    </source>
</evidence>
<dbReference type="EMBL" id="VWSE01000008">
    <property type="protein sequence ID" value="KAB0286566.1"/>
    <property type="molecule type" value="Genomic_DNA"/>
</dbReference>
<dbReference type="Proteomes" id="UP000326789">
    <property type="component" value="Unassembled WGS sequence"/>
</dbReference>
<dbReference type="STRING" id="212667.VFDL14_07180"/>
<gene>
    <name evidence="1" type="ORF">F2P58_18045</name>
    <name evidence="2" type="ORF">F2Z80_09450</name>
    <name evidence="3" type="ORF">VFDL14_07180</name>
</gene>
<accession>A0A066V1V9</accession>
<evidence type="ECO:0000313" key="4">
    <source>
        <dbReference type="Proteomes" id="UP000027219"/>
    </source>
</evidence>
<evidence type="ECO:0000313" key="1">
    <source>
        <dbReference type="EMBL" id="KAB0286566.1"/>
    </source>
</evidence>
<reference evidence="1 6" key="3">
    <citation type="submission" date="2019-09" db="EMBL/GenBank/DDBJ databases">
        <title>Whole genome sequence of Vibrio fortis.</title>
        <authorList>
            <person name="Das S.K."/>
        </authorList>
    </citation>
    <scope>NUCLEOTIDE SEQUENCE [LARGE SCALE GENOMIC DNA]</scope>
    <source>
        <strain evidence="1 6">AN60</strain>
    </source>
</reference>
<comment type="caution">
    <text evidence="3">The sequence shown here is derived from an EMBL/GenBank/DDBJ whole genome shotgun (WGS) entry which is preliminary data.</text>
</comment>
<protein>
    <submittedName>
        <fullName evidence="1">DUF5062 family protein</fullName>
    </submittedName>
</protein>
<evidence type="ECO:0000313" key="5">
    <source>
        <dbReference type="Proteomes" id="UP000326687"/>
    </source>
</evidence>
<reference evidence="3 4" key="1">
    <citation type="submission" date="2014-02" db="EMBL/GenBank/DDBJ databases">
        <title>Vibrio fortis Dalian14 Genome Sequencing.</title>
        <authorList>
            <person name="Wang Y."/>
            <person name="Song L."/>
            <person name="Liu G."/>
            <person name="Ding J."/>
        </authorList>
    </citation>
    <scope>NUCLEOTIDE SEQUENCE [LARGE SCALE GENOMIC DNA]</scope>
    <source>
        <strain evidence="3 4">Dalian14</strain>
    </source>
</reference>
<dbReference type="EMBL" id="JFFR01000002">
    <property type="protein sequence ID" value="KDN30504.1"/>
    <property type="molecule type" value="Genomic_DNA"/>
</dbReference>
<organism evidence="3 4">
    <name type="scientific">Vibrio fortis</name>
    <dbReference type="NCBI Taxonomy" id="212667"/>
    <lineage>
        <taxon>Bacteria</taxon>
        <taxon>Pseudomonadati</taxon>
        <taxon>Pseudomonadota</taxon>
        <taxon>Gammaproteobacteria</taxon>
        <taxon>Vibrionales</taxon>
        <taxon>Vibrionaceae</taxon>
        <taxon>Vibrio</taxon>
    </lineage>
</organism>
<dbReference type="Gene3D" id="1.20.120.1930">
    <property type="entry name" value="Uncharacterised protein PF16691, DUF5062"/>
    <property type="match status" value="1"/>
</dbReference>
<evidence type="ECO:0000313" key="6">
    <source>
        <dbReference type="Proteomes" id="UP000326789"/>
    </source>
</evidence>
<keyword evidence="4" id="KW-1185">Reference proteome</keyword>
<name>A0A066V1V9_9VIBR</name>
<dbReference type="RefSeq" id="WP_032549558.1">
    <property type="nucleotide sequence ID" value="NZ_AP025487.1"/>
</dbReference>
<dbReference type="InterPro" id="IPR038316">
    <property type="entry name" value="DUF5062_sf"/>
</dbReference>
<reference evidence="2 5" key="2">
    <citation type="submission" date="2019-09" db="EMBL/GenBank/DDBJ databases">
        <title>Vibrio Fortis S7-72.</title>
        <authorList>
            <person name="Das S.K."/>
        </authorList>
    </citation>
    <scope>NUCLEOTIDE SEQUENCE [LARGE SCALE GENOMIC DNA]</scope>
    <source>
        <strain evidence="2 5">S7-72</strain>
    </source>
</reference>
<dbReference type="Proteomes" id="UP000027219">
    <property type="component" value="Unassembled WGS sequence"/>
</dbReference>
<proteinExistence type="predicted"/>
<dbReference type="Pfam" id="PF16691">
    <property type="entry name" value="DUF5062"/>
    <property type="match status" value="1"/>
</dbReference>
<sequence>MSKTTKLQNEDKLFKKAMEVGTKLAEMQGFKLNDPSMSQSVKAKAIYLFLVDAKQITPLPADKQEGKDIKKRLAVWIHSALPEGDPLK</sequence>
<dbReference type="EMBL" id="VXDD01000001">
    <property type="protein sequence ID" value="KAB0304148.1"/>
    <property type="molecule type" value="Genomic_DNA"/>
</dbReference>
<dbReference type="InterPro" id="IPR032036">
    <property type="entry name" value="DUF5062"/>
</dbReference>
<evidence type="ECO:0000313" key="3">
    <source>
        <dbReference type="EMBL" id="KDN30504.1"/>
    </source>
</evidence>